<proteinExistence type="predicted"/>
<organism evidence="2 3">
    <name type="scientific">Aliikangiella marina</name>
    <dbReference type="NCBI Taxonomy" id="1712262"/>
    <lineage>
        <taxon>Bacteria</taxon>
        <taxon>Pseudomonadati</taxon>
        <taxon>Pseudomonadota</taxon>
        <taxon>Gammaproteobacteria</taxon>
        <taxon>Oceanospirillales</taxon>
        <taxon>Pleioneaceae</taxon>
        <taxon>Aliikangiella</taxon>
    </lineage>
</organism>
<dbReference type="EMBL" id="VIKR01000002">
    <property type="protein sequence ID" value="TQV75025.1"/>
    <property type="molecule type" value="Genomic_DNA"/>
</dbReference>
<reference evidence="2 3" key="1">
    <citation type="submission" date="2019-06" db="EMBL/GenBank/DDBJ databases">
        <title>Draft genome of Aliikangiella marina GYP-15.</title>
        <authorList>
            <person name="Wang G."/>
        </authorList>
    </citation>
    <scope>NUCLEOTIDE SEQUENCE [LARGE SCALE GENOMIC DNA]</scope>
    <source>
        <strain evidence="2 3">GYP-15</strain>
    </source>
</reference>
<feature type="signal peptide" evidence="1">
    <location>
        <begin position="1"/>
        <end position="22"/>
    </location>
</feature>
<gene>
    <name evidence="2" type="ORF">FLL45_08775</name>
</gene>
<dbReference type="Proteomes" id="UP000317839">
    <property type="component" value="Unassembled WGS sequence"/>
</dbReference>
<keyword evidence="3" id="KW-1185">Reference proteome</keyword>
<keyword evidence="1" id="KW-0732">Signal</keyword>
<evidence type="ECO:0000313" key="3">
    <source>
        <dbReference type="Proteomes" id="UP000317839"/>
    </source>
</evidence>
<comment type="caution">
    <text evidence="2">The sequence shown here is derived from an EMBL/GenBank/DDBJ whole genome shotgun (WGS) entry which is preliminary data.</text>
</comment>
<evidence type="ECO:0000256" key="1">
    <source>
        <dbReference type="SAM" id="SignalP"/>
    </source>
</evidence>
<protein>
    <submittedName>
        <fullName evidence="2">Uncharacterized protein</fullName>
    </submittedName>
</protein>
<sequence length="182" mass="20665">MNKLFFSLVIIGILDLCGSVTASEFKSIDCGSISLEVVSSFQINRGFHSEEKNVDFCYYQNRDHNGNVTASFQVLRRLVNEWTNKPQKELNDIALKFTKEAMKPLLALNLGPPQLTGPVEIATNYAKYFCYRTRPKGSNVSLGLVCNAALPNKQILVRYHREHKSKVTEKALDTMFHSVRYN</sequence>
<name>A0A545TCT4_9GAMM</name>
<evidence type="ECO:0000313" key="2">
    <source>
        <dbReference type="EMBL" id="TQV75025.1"/>
    </source>
</evidence>
<feature type="chain" id="PRO_5021902878" evidence="1">
    <location>
        <begin position="23"/>
        <end position="182"/>
    </location>
</feature>
<dbReference type="AlphaFoldDB" id="A0A545TCT4"/>
<dbReference type="RefSeq" id="WP_142941643.1">
    <property type="nucleotide sequence ID" value="NZ_VIKR01000002.1"/>
</dbReference>
<accession>A0A545TCT4</accession>